<name>A0A2N5Y2I5_9GAMM</name>
<dbReference type="PROSITE" id="PS00455">
    <property type="entry name" value="AMP_BINDING"/>
    <property type="match status" value="1"/>
</dbReference>
<dbReference type="AlphaFoldDB" id="A0A2N5Y2I5"/>
<dbReference type="InterPro" id="IPR000873">
    <property type="entry name" value="AMP-dep_synth/lig_dom"/>
</dbReference>
<comment type="similarity">
    <text evidence="1">Belongs to the ATP-dependent AMP-binding enzyme family.</text>
</comment>
<dbReference type="RefSeq" id="WP_101521070.1">
    <property type="nucleotide sequence ID" value="NZ_PKLZ01000007.1"/>
</dbReference>
<comment type="caution">
    <text evidence="5">The sequence shown here is derived from an EMBL/GenBank/DDBJ whole genome shotgun (WGS) entry which is preliminary data.</text>
</comment>
<dbReference type="Proteomes" id="UP000234845">
    <property type="component" value="Unassembled WGS sequence"/>
</dbReference>
<dbReference type="InterPro" id="IPR045851">
    <property type="entry name" value="AMP-bd_C_sf"/>
</dbReference>
<dbReference type="PANTHER" id="PTHR43201">
    <property type="entry name" value="ACYL-COA SYNTHETASE"/>
    <property type="match status" value="1"/>
</dbReference>
<reference evidence="6" key="1">
    <citation type="submission" date="2017-11" db="EMBL/GenBank/DDBJ databases">
        <title>The draft genome sequence of Chromatocurvus sp. F02.</title>
        <authorList>
            <person name="Du Z.-J."/>
            <person name="Chang Y.-Q."/>
        </authorList>
    </citation>
    <scope>NUCLEOTIDE SEQUENCE [LARGE SCALE GENOMIC DNA]</scope>
    <source>
        <strain evidence="6">F02</strain>
    </source>
</reference>
<organism evidence="5 6">
    <name type="scientific">Kineobactrum sediminis</name>
    <dbReference type="NCBI Taxonomy" id="1905677"/>
    <lineage>
        <taxon>Bacteria</taxon>
        <taxon>Pseudomonadati</taxon>
        <taxon>Pseudomonadota</taxon>
        <taxon>Gammaproteobacteria</taxon>
        <taxon>Cellvibrionales</taxon>
        <taxon>Halieaceae</taxon>
        <taxon>Kineobactrum</taxon>
    </lineage>
</organism>
<sequence>MNDVTEITSRLHAATEQLTSPGAPFELGTCQANGVTVRCYRNAPPNLREALDAGRAHGSKVAVTYNDERYTFDDFFQAVDRLANYLVRERAIAPGDRVAIAMRNYPEWMIAFAAIVAVGGVAVPLNSWGRTEELTYALTDAGARLVFCDSERLDLIAPQLASLGCHAVVARGTPTVAQATHWTDALAWPAERPEVAISPDDLAMIMYTSGTTGKPKGAASTHFAIAQALYNFELMGYLSAMANPEIIGQMMSSGFEPSTLLAVPLFHVSGCYAVFLLNLRGGRKTSILYKWDPEAALEVIERERITVFTGVPAMTIALLESPRFATTDTSSLFSLGAGGTACPPHLKDLIYSKVPHAYPGTGYGMTETNATGSSCTGEAYRLRPECAGTVSPIVEMRAIDPAGNPLPPGEAGELVVRSPTNVREYWNLPEATAETFVDGWVHTGDIGFVDADGFVHVVDRIKDMVIRSGENIYPIEVEGVLTAHPQVREASVYGLPHPVLGEELAATVYGEPDVDPEALQAYLKEHLAGFKVPTQWLLSPGPLARNATGKLLKRDIREAHLASR</sequence>
<dbReference type="GO" id="GO:0006631">
    <property type="term" value="P:fatty acid metabolic process"/>
    <property type="evidence" value="ECO:0007669"/>
    <property type="project" value="TreeGrafter"/>
</dbReference>
<dbReference type="Pfam" id="PF00501">
    <property type="entry name" value="AMP-binding"/>
    <property type="match status" value="1"/>
</dbReference>
<dbReference type="Gene3D" id="3.40.50.980">
    <property type="match status" value="2"/>
</dbReference>
<evidence type="ECO:0008006" key="7">
    <source>
        <dbReference type="Google" id="ProtNLM"/>
    </source>
</evidence>
<dbReference type="PANTHER" id="PTHR43201:SF5">
    <property type="entry name" value="MEDIUM-CHAIN ACYL-COA LIGASE ACSF2, MITOCHONDRIAL"/>
    <property type="match status" value="1"/>
</dbReference>
<evidence type="ECO:0000313" key="6">
    <source>
        <dbReference type="Proteomes" id="UP000234845"/>
    </source>
</evidence>
<dbReference type="SUPFAM" id="SSF56801">
    <property type="entry name" value="Acetyl-CoA synthetase-like"/>
    <property type="match status" value="1"/>
</dbReference>
<dbReference type="InterPro" id="IPR025110">
    <property type="entry name" value="AMP-bd_C"/>
</dbReference>
<keyword evidence="6" id="KW-1185">Reference proteome</keyword>
<dbReference type="EMBL" id="PKLZ01000007">
    <property type="protein sequence ID" value="PLW82602.1"/>
    <property type="molecule type" value="Genomic_DNA"/>
</dbReference>
<dbReference type="GO" id="GO:0031956">
    <property type="term" value="F:medium-chain fatty acid-CoA ligase activity"/>
    <property type="evidence" value="ECO:0007669"/>
    <property type="project" value="TreeGrafter"/>
</dbReference>
<proteinExistence type="inferred from homology"/>
<keyword evidence="2" id="KW-0436">Ligase</keyword>
<dbReference type="Pfam" id="PF13193">
    <property type="entry name" value="AMP-binding_C"/>
    <property type="match status" value="1"/>
</dbReference>
<evidence type="ECO:0000313" key="5">
    <source>
        <dbReference type="EMBL" id="PLW82602.1"/>
    </source>
</evidence>
<feature type="domain" description="AMP-binding enzyme C-terminal" evidence="4">
    <location>
        <begin position="476"/>
        <end position="550"/>
    </location>
</feature>
<dbReference type="Gene3D" id="2.30.38.10">
    <property type="entry name" value="Luciferase, Domain 3"/>
    <property type="match status" value="1"/>
</dbReference>
<evidence type="ECO:0000259" key="3">
    <source>
        <dbReference type="Pfam" id="PF00501"/>
    </source>
</evidence>
<feature type="domain" description="AMP-dependent synthetase/ligase" evidence="3">
    <location>
        <begin position="55"/>
        <end position="426"/>
    </location>
</feature>
<gene>
    <name evidence="5" type="ORF">CWI75_08440</name>
</gene>
<evidence type="ECO:0000256" key="2">
    <source>
        <dbReference type="ARBA" id="ARBA00022598"/>
    </source>
</evidence>
<evidence type="ECO:0000259" key="4">
    <source>
        <dbReference type="Pfam" id="PF13193"/>
    </source>
</evidence>
<dbReference type="OrthoDB" id="9803968at2"/>
<evidence type="ECO:0000256" key="1">
    <source>
        <dbReference type="ARBA" id="ARBA00006432"/>
    </source>
</evidence>
<protein>
    <recommendedName>
        <fullName evidence="7">Long-chain fatty acid--CoA ligase</fullName>
    </recommendedName>
</protein>
<dbReference type="InterPro" id="IPR020845">
    <property type="entry name" value="AMP-binding_CS"/>
</dbReference>
<dbReference type="Gene3D" id="3.30.300.30">
    <property type="match status" value="1"/>
</dbReference>
<accession>A0A2N5Y2I5</accession>